<dbReference type="EC" id="2.1.1.223" evidence="6"/>
<dbReference type="GO" id="GO:0016430">
    <property type="term" value="F:tRNA (adenine-N6)-methyltransferase activity"/>
    <property type="evidence" value="ECO:0007669"/>
    <property type="project" value="UniProtKB-UniRule"/>
</dbReference>
<name>A0A2Y9U2H8_9GAMM</name>
<dbReference type="CDD" id="cd02440">
    <property type="entry name" value="AdoMet_MTases"/>
    <property type="match status" value="1"/>
</dbReference>
<evidence type="ECO:0000259" key="7">
    <source>
        <dbReference type="Pfam" id="PF05175"/>
    </source>
</evidence>
<dbReference type="PANTHER" id="PTHR47739">
    <property type="entry name" value="TRNA1(VAL) (ADENINE(37)-N6)-METHYLTRANSFERASE"/>
    <property type="match status" value="1"/>
</dbReference>
<dbReference type="GO" id="GO:0005737">
    <property type="term" value="C:cytoplasm"/>
    <property type="evidence" value="ECO:0007669"/>
    <property type="project" value="UniProtKB-SubCell"/>
</dbReference>
<evidence type="ECO:0000313" key="9">
    <source>
        <dbReference type="Proteomes" id="UP000244908"/>
    </source>
</evidence>
<keyword evidence="1 6" id="KW-0963">Cytoplasm</keyword>
<evidence type="ECO:0000256" key="2">
    <source>
        <dbReference type="ARBA" id="ARBA00022603"/>
    </source>
</evidence>
<organism evidence="8 9">
    <name type="scientific">Limnobaculum parvum</name>
    <dbReference type="NCBI Taxonomy" id="2172103"/>
    <lineage>
        <taxon>Bacteria</taxon>
        <taxon>Pseudomonadati</taxon>
        <taxon>Pseudomonadota</taxon>
        <taxon>Gammaproteobacteria</taxon>
        <taxon>Enterobacterales</taxon>
        <taxon>Budviciaceae</taxon>
        <taxon>Limnobaculum</taxon>
    </lineage>
</organism>
<dbReference type="GO" id="GO:0008033">
    <property type="term" value="P:tRNA processing"/>
    <property type="evidence" value="ECO:0007669"/>
    <property type="project" value="UniProtKB-UniRule"/>
</dbReference>
<dbReference type="OrthoDB" id="5383291at2"/>
<keyword evidence="5 6" id="KW-0819">tRNA processing</keyword>
<comment type="subcellular location">
    <subcellularLocation>
        <location evidence="6">Cytoplasm</location>
    </subcellularLocation>
</comment>
<dbReference type="PANTHER" id="PTHR47739:SF1">
    <property type="entry name" value="TRNA1(VAL) (ADENINE(37)-N6)-METHYLTRANSFERASE"/>
    <property type="match status" value="1"/>
</dbReference>
<keyword evidence="2 6" id="KW-0489">Methyltransferase</keyword>
<proteinExistence type="inferred from homology"/>
<keyword evidence="9" id="KW-1185">Reference proteome</keyword>
<dbReference type="Pfam" id="PF05175">
    <property type="entry name" value="MTS"/>
    <property type="match status" value="1"/>
</dbReference>
<evidence type="ECO:0000313" key="8">
    <source>
        <dbReference type="EMBL" id="AWH90001.1"/>
    </source>
</evidence>
<dbReference type="GO" id="GO:0032259">
    <property type="term" value="P:methylation"/>
    <property type="evidence" value="ECO:0007669"/>
    <property type="project" value="UniProtKB-KW"/>
</dbReference>
<dbReference type="InterPro" id="IPR022882">
    <property type="entry name" value="tRNA_adenine-N6_MeTrfase"/>
</dbReference>
<dbReference type="Proteomes" id="UP000244908">
    <property type="component" value="Chromosome"/>
</dbReference>
<keyword evidence="3 6" id="KW-0808">Transferase</keyword>
<dbReference type="InterPro" id="IPR050210">
    <property type="entry name" value="tRNA_Adenine-N(6)_MTase"/>
</dbReference>
<dbReference type="GO" id="GO:0003676">
    <property type="term" value="F:nucleic acid binding"/>
    <property type="evidence" value="ECO:0007669"/>
    <property type="project" value="InterPro"/>
</dbReference>
<protein>
    <recommendedName>
        <fullName evidence="6">tRNA1(Val) (adenine(37)-N6)-methyltransferase</fullName>
        <ecNumber evidence="6">2.1.1.223</ecNumber>
    </recommendedName>
    <alternativeName>
        <fullName evidence="6">tRNA m6A37 methyltransferase</fullName>
    </alternativeName>
</protein>
<accession>A0A2Y9U2H8</accession>
<sequence>MKQDREKPLLRRGGFTFKQFFVGHDRCGMKVTTDGVILGTWTHVGSCRRILDIGTGTGLLALMLAQRSEQQVMIDAVEIDLAACQQAQENVQATPWHQRIRVFNQDIADYAEIADSRYDLIVSNPPYFPEGTDCRDESRAKARYTHILSHQNLLMYADKLLAPQGRFSVMLPCASGEQLEKLALDMGWFVVRRTWVCDVPDKLPYIVLLELSKVPLICDEQKLVTHQSGRKDYTEEFKQLAKDFYLAL</sequence>
<dbReference type="HAMAP" id="MF_01872">
    <property type="entry name" value="tRNA_methyltr_YfiC"/>
    <property type="match status" value="1"/>
</dbReference>
<evidence type="ECO:0000256" key="3">
    <source>
        <dbReference type="ARBA" id="ARBA00022679"/>
    </source>
</evidence>
<feature type="domain" description="Methyltransferase small" evidence="7">
    <location>
        <begin position="48"/>
        <end position="128"/>
    </location>
</feature>
<evidence type="ECO:0000256" key="1">
    <source>
        <dbReference type="ARBA" id="ARBA00022490"/>
    </source>
</evidence>
<dbReference type="PROSITE" id="PS00092">
    <property type="entry name" value="N6_MTASE"/>
    <property type="match status" value="1"/>
</dbReference>
<reference evidence="8 9" key="1">
    <citation type="journal article" date="2019" name="Int. J. Syst. Evol. Microbiol.">
        <title>Limnobaculum parvum gen. nov., sp. nov., isolated from a freshwater lake.</title>
        <authorList>
            <person name="Baek C."/>
            <person name="Shin S.K."/>
            <person name="Yi H."/>
        </authorList>
    </citation>
    <scope>NUCLEOTIDE SEQUENCE [LARGE SCALE GENOMIC DNA]</scope>
    <source>
        <strain evidence="8 9">HYN0051</strain>
    </source>
</reference>
<comment type="function">
    <text evidence="6">Specifically methylates the adenine in position 37 of tRNA(1)(Val) (anticodon cmo5UAC).</text>
</comment>
<comment type="similarity">
    <text evidence="6">Belongs to the methyltransferase superfamily. tRNA (adenine-N(6)-)-methyltransferase family.</text>
</comment>
<comment type="catalytic activity">
    <reaction evidence="6">
        <text>adenosine(37) in tRNA1(Val) + S-adenosyl-L-methionine = N(6)-methyladenosine(37) in tRNA1(Val) + S-adenosyl-L-homocysteine + H(+)</text>
        <dbReference type="Rhea" id="RHEA:43160"/>
        <dbReference type="Rhea" id="RHEA-COMP:10369"/>
        <dbReference type="Rhea" id="RHEA-COMP:10370"/>
        <dbReference type="ChEBI" id="CHEBI:15378"/>
        <dbReference type="ChEBI" id="CHEBI:57856"/>
        <dbReference type="ChEBI" id="CHEBI:59789"/>
        <dbReference type="ChEBI" id="CHEBI:74411"/>
        <dbReference type="ChEBI" id="CHEBI:74449"/>
        <dbReference type="EC" id="2.1.1.223"/>
    </reaction>
</comment>
<dbReference type="InterPro" id="IPR002052">
    <property type="entry name" value="DNA_methylase_N6_adenine_CS"/>
</dbReference>
<gene>
    <name evidence="8" type="ORF">HYN51_05000</name>
</gene>
<dbReference type="AlphaFoldDB" id="A0A2Y9U2H8"/>
<dbReference type="InterPro" id="IPR029063">
    <property type="entry name" value="SAM-dependent_MTases_sf"/>
</dbReference>
<dbReference type="NCBIfam" id="NF047853">
    <property type="entry name" value="tRm6a37MtseTrmN"/>
    <property type="match status" value="1"/>
</dbReference>
<evidence type="ECO:0000256" key="5">
    <source>
        <dbReference type="ARBA" id="ARBA00022694"/>
    </source>
</evidence>
<keyword evidence="4 6" id="KW-0949">S-adenosyl-L-methionine</keyword>
<dbReference type="SUPFAM" id="SSF53335">
    <property type="entry name" value="S-adenosyl-L-methionine-dependent methyltransferases"/>
    <property type="match status" value="1"/>
</dbReference>
<dbReference type="KEGG" id="lpv:HYN51_05000"/>
<dbReference type="RefSeq" id="WP_108902034.1">
    <property type="nucleotide sequence ID" value="NZ_CP029185.2"/>
</dbReference>
<dbReference type="Gene3D" id="3.40.50.150">
    <property type="entry name" value="Vaccinia Virus protein VP39"/>
    <property type="match status" value="1"/>
</dbReference>
<evidence type="ECO:0000256" key="4">
    <source>
        <dbReference type="ARBA" id="ARBA00022691"/>
    </source>
</evidence>
<dbReference type="InterPro" id="IPR007848">
    <property type="entry name" value="Small_mtfrase_dom"/>
</dbReference>
<evidence type="ECO:0000256" key="6">
    <source>
        <dbReference type="HAMAP-Rule" id="MF_01872"/>
    </source>
</evidence>
<dbReference type="EMBL" id="CP029185">
    <property type="protein sequence ID" value="AWH90001.1"/>
    <property type="molecule type" value="Genomic_DNA"/>
</dbReference>